<keyword evidence="5" id="KW-1133">Transmembrane helix</keyword>
<keyword evidence="1" id="KW-0488">Methylation</keyword>
<dbReference type="Pfam" id="PF00672">
    <property type="entry name" value="HAMP"/>
    <property type="match status" value="1"/>
</dbReference>
<dbReference type="CDD" id="cd06225">
    <property type="entry name" value="HAMP"/>
    <property type="match status" value="1"/>
</dbReference>
<dbReference type="InterPro" id="IPR004090">
    <property type="entry name" value="Chemotax_Me-accpt_rcpt"/>
</dbReference>
<evidence type="ECO:0000313" key="8">
    <source>
        <dbReference type="EMBL" id="MCS0594926.1"/>
    </source>
</evidence>
<dbReference type="PRINTS" id="PR00260">
    <property type="entry name" value="CHEMTRNSDUCR"/>
</dbReference>
<keyword evidence="9" id="KW-1185">Reference proteome</keyword>
<keyword evidence="5" id="KW-0472">Membrane</keyword>
<dbReference type="PANTHER" id="PTHR43531">
    <property type="entry name" value="PROTEIN ICFG"/>
    <property type="match status" value="1"/>
</dbReference>
<proteinExistence type="inferred from homology"/>
<dbReference type="InterPro" id="IPR047347">
    <property type="entry name" value="YvaQ-like_sensor"/>
</dbReference>
<dbReference type="Gene3D" id="6.10.340.10">
    <property type="match status" value="1"/>
</dbReference>
<evidence type="ECO:0000259" key="7">
    <source>
        <dbReference type="PROSITE" id="PS50885"/>
    </source>
</evidence>
<feature type="compositionally biased region" description="Low complexity" evidence="4">
    <location>
        <begin position="539"/>
        <end position="549"/>
    </location>
</feature>
<reference evidence="8 9" key="1">
    <citation type="submission" date="2022-08" db="EMBL/GenBank/DDBJ databases">
        <title>Reclassification of Massilia species as members of the genera Telluria, Duganella, Pseudoduganella, Mokoshia gen. nov. and Zemynaea gen. nov. using orthogonal and non-orthogonal genome-based approaches.</title>
        <authorList>
            <person name="Bowman J.P."/>
        </authorList>
    </citation>
    <scope>NUCLEOTIDE SEQUENCE [LARGE SCALE GENOMIC DNA]</scope>
    <source>
        <strain evidence="8 9">JCM 31661</strain>
    </source>
</reference>
<feature type="region of interest" description="Disordered" evidence="4">
    <location>
        <begin position="539"/>
        <end position="561"/>
    </location>
</feature>
<dbReference type="Gene3D" id="1.10.287.950">
    <property type="entry name" value="Methyl-accepting chemotaxis protein"/>
    <property type="match status" value="1"/>
</dbReference>
<evidence type="ECO:0000256" key="4">
    <source>
        <dbReference type="SAM" id="MobiDB-lite"/>
    </source>
</evidence>
<evidence type="ECO:0000256" key="1">
    <source>
        <dbReference type="ARBA" id="ARBA00022481"/>
    </source>
</evidence>
<dbReference type="Pfam" id="PF00015">
    <property type="entry name" value="MCPsignal"/>
    <property type="match status" value="1"/>
</dbReference>
<feature type="transmembrane region" description="Helical" evidence="5">
    <location>
        <begin position="12"/>
        <end position="33"/>
    </location>
</feature>
<dbReference type="CDD" id="cd19411">
    <property type="entry name" value="MCP2201-like_sensor"/>
    <property type="match status" value="1"/>
</dbReference>
<dbReference type="InterPro" id="IPR003660">
    <property type="entry name" value="HAMP_dom"/>
</dbReference>
<dbReference type="SMART" id="SM00304">
    <property type="entry name" value="HAMP"/>
    <property type="match status" value="1"/>
</dbReference>
<dbReference type="InterPro" id="IPR004089">
    <property type="entry name" value="MCPsignal_dom"/>
</dbReference>
<keyword evidence="5" id="KW-0812">Transmembrane</keyword>
<dbReference type="Proteomes" id="UP001206572">
    <property type="component" value="Unassembled WGS sequence"/>
</dbReference>
<protein>
    <submittedName>
        <fullName evidence="8">Methyl-accepting chemotaxis protein</fullName>
    </submittedName>
</protein>
<accession>A0ABT2AFB3</accession>
<dbReference type="PROSITE" id="PS50885">
    <property type="entry name" value="HAMP"/>
    <property type="match status" value="1"/>
</dbReference>
<dbReference type="InterPro" id="IPR051310">
    <property type="entry name" value="MCP_chemotaxis"/>
</dbReference>
<evidence type="ECO:0000256" key="2">
    <source>
        <dbReference type="ARBA" id="ARBA00029447"/>
    </source>
</evidence>
<evidence type="ECO:0000256" key="3">
    <source>
        <dbReference type="PROSITE-ProRule" id="PRU00284"/>
    </source>
</evidence>
<dbReference type="PROSITE" id="PS50111">
    <property type="entry name" value="CHEMOTAXIS_TRANSDUC_2"/>
    <property type="match status" value="1"/>
</dbReference>
<dbReference type="EMBL" id="JANUHA010000001">
    <property type="protein sequence ID" value="MCS0594926.1"/>
    <property type="molecule type" value="Genomic_DNA"/>
</dbReference>
<sequence>MRTFHNLTIGVRLAAGFALTLFMAVLIAGTGMWRLDQVATAARVTLATPLAKERLIAEWHTQIFGAVRRTAAIVKSSDPSLTAFFKEDAAVTAKAAADLVKQIEPLVAGEKETALFQRIMEQRKQYGAARDNAVKAKEAGDQALADQILDEKFTPVSKAYQDSIHELLAMQRDSITFTAAEIDATAERGENWIAGLTALMVLLGALFAWTLTRGITRPIREAVQAAETVAAGDLTVRIASNSRDETGALLRALSHMNDSLARIVSEVRSGTDTIGTASGEIAAGSMDLSSRTEQQAASIEETAASMEELTGTVRQNADNARQANQLAITASSVATQAGTVVEQVIATMGSINDSSKKIVDIIGVIDGIAFQTNILALNAAVEAARAGEQGRGFAVVASEVRTLAQRSAAAAKEIKGLIGDSVEKVEAGTRLVDQTGETMDQVVSAIQRVTDIMAEISSASQEQIHGIDQVNQAIGLMDESTQQNAALVEESAAAAGALQEQAARLAGLVNVFKLDARMASKVEMPARALAVVARPAPAKAARPAAPARAGSKVSEQEWETF</sequence>
<comment type="similarity">
    <text evidence="2">Belongs to the methyl-accepting chemotaxis (MCP) protein family.</text>
</comment>
<evidence type="ECO:0000256" key="5">
    <source>
        <dbReference type="SAM" id="Phobius"/>
    </source>
</evidence>
<dbReference type="RefSeq" id="WP_258826012.1">
    <property type="nucleotide sequence ID" value="NZ_JANUHA010000001.1"/>
</dbReference>
<keyword evidence="3" id="KW-0807">Transducer</keyword>
<gene>
    <name evidence="8" type="ORF">NX780_01040</name>
</gene>
<comment type="caution">
    <text evidence="8">The sequence shown here is derived from an EMBL/GenBank/DDBJ whole genome shotgun (WGS) entry which is preliminary data.</text>
</comment>
<feature type="domain" description="HAMP" evidence="7">
    <location>
        <begin position="213"/>
        <end position="265"/>
    </location>
</feature>
<dbReference type="InterPro" id="IPR024478">
    <property type="entry name" value="HlyB_4HB_MCP"/>
</dbReference>
<dbReference type="CDD" id="cd11386">
    <property type="entry name" value="MCP_signal"/>
    <property type="match status" value="1"/>
</dbReference>
<feature type="domain" description="Methyl-accepting transducer" evidence="6">
    <location>
        <begin position="270"/>
        <end position="499"/>
    </location>
</feature>
<organism evidence="8 9">
    <name type="scientific">Massilia agri</name>
    <dbReference type="NCBI Taxonomy" id="1886785"/>
    <lineage>
        <taxon>Bacteria</taxon>
        <taxon>Pseudomonadati</taxon>
        <taxon>Pseudomonadota</taxon>
        <taxon>Betaproteobacteria</taxon>
        <taxon>Burkholderiales</taxon>
        <taxon>Oxalobacteraceae</taxon>
        <taxon>Telluria group</taxon>
        <taxon>Massilia</taxon>
    </lineage>
</organism>
<name>A0ABT2AFB3_9BURK</name>
<evidence type="ECO:0000313" key="9">
    <source>
        <dbReference type="Proteomes" id="UP001206572"/>
    </source>
</evidence>
<dbReference type="SMART" id="SM00283">
    <property type="entry name" value="MA"/>
    <property type="match status" value="1"/>
</dbReference>
<evidence type="ECO:0000259" key="6">
    <source>
        <dbReference type="PROSITE" id="PS50111"/>
    </source>
</evidence>
<dbReference type="Pfam" id="PF12729">
    <property type="entry name" value="4HB_MCP_1"/>
    <property type="match status" value="1"/>
</dbReference>
<feature type="transmembrane region" description="Helical" evidence="5">
    <location>
        <begin position="192"/>
        <end position="211"/>
    </location>
</feature>
<dbReference type="SUPFAM" id="SSF58104">
    <property type="entry name" value="Methyl-accepting chemotaxis protein (MCP) signaling domain"/>
    <property type="match status" value="1"/>
</dbReference>
<dbReference type="PANTHER" id="PTHR43531:SF14">
    <property type="entry name" value="METHYL-ACCEPTING CHEMOTAXIS PROTEIN I-RELATED"/>
    <property type="match status" value="1"/>
</dbReference>